<evidence type="ECO:0000256" key="2">
    <source>
        <dbReference type="ARBA" id="ARBA00022705"/>
    </source>
</evidence>
<dbReference type="Gene3D" id="3.40.50.300">
    <property type="entry name" value="P-loop containing nucleotide triphosphate hydrolases"/>
    <property type="match status" value="1"/>
</dbReference>
<dbReference type="EMBL" id="UOEE01000213">
    <property type="protein sequence ID" value="VAV95929.1"/>
    <property type="molecule type" value="Genomic_DNA"/>
</dbReference>
<dbReference type="GO" id="GO:0006260">
    <property type="term" value="P:DNA replication"/>
    <property type="evidence" value="ECO:0007669"/>
    <property type="project" value="UniProtKB-KW"/>
</dbReference>
<dbReference type="AlphaFoldDB" id="A0A3B0RVC7"/>
<keyword evidence="2" id="KW-0235">DNA replication</keyword>
<dbReference type="GO" id="GO:0003697">
    <property type="term" value="F:single-stranded DNA binding"/>
    <property type="evidence" value="ECO:0007669"/>
    <property type="project" value="InterPro"/>
</dbReference>
<organism evidence="7">
    <name type="scientific">hydrothermal vent metagenome</name>
    <dbReference type="NCBI Taxonomy" id="652676"/>
    <lineage>
        <taxon>unclassified sequences</taxon>
        <taxon>metagenomes</taxon>
        <taxon>ecological metagenomes</taxon>
    </lineage>
</organism>
<protein>
    <submittedName>
        <fullName evidence="7">DNA recombination and repair protein RecF</fullName>
    </submittedName>
</protein>
<dbReference type="PANTHER" id="PTHR32182:SF0">
    <property type="entry name" value="DNA REPLICATION AND REPAIR PROTEIN RECF"/>
    <property type="match status" value="1"/>
</dbReference>
<reference evidence="7" key="1">
    <citation type="submission" date="2018-06" db="EMBL/GenBank/DDBJ databases">
        <authorList>
            <person name="Zhirakovskaya E."/>
        </authorList>
    </citation>
    <scope>NUCLEOTIDE SEQUENCE</scope>
</reference>
<dbReference type="InterPro" id="IPR003395">
    <property type="entry name" value="RecF/RecN/SMC_N"/>
</dbReference>
<name>A0A3B0RVC7_9ZZZZ</name>
<dbReference type="Pfam" id="PF02463">
    <property type="entry name" value="SMC_N"/>
    <property type="match status" value="1"/>
</dbReference>
<keyword evidence="3" id="KW-0547">Nucleotide-binding</keyword>
<sequence length="375" mass="40570">MISTALTGLSLSRFRSHAQVQLELAAKPVVLFGPNGAGKTNILEAISLLAPGRGLRRAPYQQATKHNSDTPWAVHADLLHPDASFRIGTGLDPAPGATRRVIRIDGETATAGALAALLRQVWLTPAQDRVFSGPRGVRLKYFDRLVFSLFPEHGRTVSAYEKAMRGRQRLLDDGGADPAWLDGLEQQMAQFGAKVHQARAETIRRLMAQIQSRPNSAFPKAKLALTGEDMQAVFLPEQEADCQTILLECFAQTRSLHAKAGRTLHGVHRADLAVFWGPSDMPAANCSTGEQKALLVGLSLAHARAVTADSKASPPLILLDEACAHLDENRRAALIAEIGQLQGQAWLSGTDRSLFEAFGKNALFFELSGNKIKPA</sequence>
<dbReference type="HAMAP" id="MF_00365">
    <property type="entry name" value="RecF"/>
    <property type="match status" value="1"/>
</dbReference>
<keyword evidence="1" id="KW-0963">Cytoplasm</keyword>
<dbReference type="GO" id="GO:0005524">
    <property type="term" value="F:ATP binding"/>
    <property type="evidence" value="ECO:0007669"/>
    <property type="project" value="UniProtKB-KW"/>
</dbReference>
<proteinExistence type="inferred from homology"/>
<dbReference type="InterPro" id="IPR027417">
    <property type="entry name" value="P-loop_NTPase"/>
</dbReference>
<evidence type="ECO:0000256" key="4">
    <source>
        <dbReference type="ARBA" id="ARBA00022840"/>
    </source>
</evidence>
<evidence type="ECO:0000259" key="6">
    <source>
        <dbReference type="Pfam" id="PF02463"/>
    </source>
</evidence>
<evidence type="ECO:0000256" key="1">
    <source>
        <dbReference type="ARBA" id="ARBA00022490"/>
    </source>
</evidence>
<dbReference type="GO" id="GO:0000731">
    <property type="term" value="P:DNA synthesis involved in DNA repair"/>
    <property type="evidence" value="ECO:0007669"/>
    <property type="project" value="TreeGrafter"/>
</dbReference>
<dbReference type="SUPFAM" id="SSF52540">
    <property type="entry name" value="P-loop containing nucleoside triphosphate hydrolases"/>
    <property type="match status" value="1"/>
</dbReference>
<dbReference type="GO" id="GO:0006302">
    <property type="term" value="P:double-strand break repair"/>
    <property type="evidence" value="ECO:0007669"/>
    <property type="project" value="TreeGrafter"/>
</dbReference>
<evidence type="ECO:0000313" key="7">
    <source>
        <dbReference type="EMBL" id="VAV95929.1"/>
    </source>
</evidence>
<keyword evidence="4" id="KW-0067">ATP-binding</keyword>
<dbReference type="InterPro" id="IPR042174">
    <property type="entry name" value="RecF_2"/>
</dbReference>
<evidence type="ECO:0000256" key="5">
    <source>
        <dbReference type="ARBA" id="ARBA00023125"/>
    </source>
</evidence>
<dbReference type="NCBIfam" id="TIGR00611">
    <property type="entry name" value="recf"/>
    <property type="match status" value="1"/>
</dbReference>
<gene>
    <name evidence="7" type="ORF">MNBD_ALPHA06-722</name>
</gene>
<feature type="domain" description="RecF/RecN/SMC N-terminal" evidence="6">
    <location>
        <begin position="6"/>
        <end position="342"/>
    </location>
</feature>
<dbReference type="Gene3D" id="1.20.1050.90">
    <property type="entry name" value="RecF/RecN/SMC, N-terminal domain"/>
    <property type="match status" value="1"/>
</dbReference>
<keyword evidence="5" id="KW-0238">DNA-binding</keyword>
<dbReference type="InterPro" id="IPR001238">
    <property type="entry name" value="DNA-binding_RecF"/>
</dbReference>
<evidence type="ECO:0000256" key="3">
    <source>
        <dbReference type="ARBA" id="ARBA00022741"/>
    </source>
</evidence>
<dbReference type="PANTHER" id="PTHR32182">
    <property type="entry name" value="DNA REPLICATION AND REPAIR PROTEIN RECF"/>
    <property type="match status" value="1"/>
</dbReference>
<accession>A0A3B0RVC7</accession>